<dbReference type="AlphaFoldDB" id="A0A7J6CVB0"/>
<dbReference type="EMBL" id="JAAMOB010000007">
    <property type="protein sequence ID" value="KAF4110485.1"/>
    <property type="molecule type" value="Genomic_DNA"/>
</dbReference>
<organism evidence="3 4">
    <name type="scientific">Onychostoma macrolepis</name>
    <dbReference type="NCBI Taxonomy" id="369639"/>
    <lineage>
        <taxon>Eukaryota</taxon>
        <taxon>Metazoa</taxon>
        <taxon>Chordata</taxon>
        <taxon>Craniata</taxon>
        <taxon>Vertebrata</taxon>
        <taxon>Euteleostomi</taxon>
        <taxon>Actinopterygii</taxon>
        <taxon>Neopterygii</taxon>
        <taxon>Teleostei</taxon>
        <taxon>Ostariophysi</taxon>
        <taxon>Cypriniformes</taxon>
        <taxon>Cyprinidae</taxon>
        <taxon>Acrossocheilinae</taxon>
        <taxon>Onychostoma</taxon>
    </lineage>
</organism>
<feature type="compositionally biased region" description="Basic and acidic residues" evidence="2">
    <location>
        <begin position="175"/>
        <end position="187"/>
    </location>
</feature>
<keyword evidence="1" id="KW-0175">Coiled coil</keyword>
<proteinExistence type="predicted"/>
<accession>A0A7J6CVB0</accession>
<feature type="coiled-coil region" evidence="1">
    <location>
        <begin position="99"/>
        <end position="130"/>
    </location>
</feature>
<keyword evidence="4" id="KW-1185">Reference proteome</keyword>
<reference evidence="3 4" key="1">
    <citation type="submission" date="2020-04" db="EMBL/GenBank/DDBJ databases">
        <title>Chromosome-level genome assembly of a cyprinid fish Onychostoma macrolepis by integration of Nanopore Sequencing, Bionano and Hi-C technology.</title>
        <authorList>
            <person name="Wang D."/>
        </authorList>
    </citation>
    <scope>NUCLEOTIDE SEQUENCE [LARGE SCALE GENOMIC DNA]</scope>
    <source>
        <strain evidence="3">SWU-2019</strain>
        <tissue evidence="3">Muscle</tissue>
    </source>
</reference>
<name>A0A7J6CVB0_9TELE</name>
<dbReference type="Proteomes" id="UP000579812">
    <property type="component" value="Unassembled WGS sequence"/>
</dbReference>
<comment type="caution">
    <text evidence="3">The sequence shown here is derived from an EMBL/GenBank/DDBJ whole genome shotgun (WGS) entry which is preliminary data.</text>
</comment>
<evidence type="ECO:0000313" key="4">
    <source>
        <dbReference type="Proteomes" id="UP000579812"/>
    </source>
</evidence>
<sequence length="282" mass="32251">MASMDELRDQISIALLKLNNSDLVPVCKYLKCDEPVGGLENKTRCALIRLVEKTLDSIEETEDKEVFLQCLENLRSLIDSVIQSTETASNIPPDEPNELDMLKEKYTRLQMEQAQARQTLEEEIVAMEQQVHSDVSENEDFQNGELVLQFPTSLSQCQNPACLNPEAEPFTPSVEQHREREPKRTEEDIAEEVLEERREADLGMPAVQSEISEEQASVESENDDSLPVNSYPRRERRRPRILTYDSLGQPSVVEVVMDRLSVSTETSVQRMWRPWTVLEITG</sequence>
<evidence type="ECO:0000256" key="1">
    <source>
        <dbReference type="SAM" id="Coils"/>
    </source>
</evidence>
<evidence type="ECO:0000313" key="3">
    <source>
        <dbReference type="EMBL" id="KAF4110485.1"/>
    </source>
</evidence>
<protein>
    <submittedName>
        <fullName evidence="3">Uncharacterized protein</fullName>
    </submittedName>
</protein>
<feature type="region of interest" description="Disordered" evidence="2">
    <location>
        <begin position="163"/>
        <end position="231"/>
    </location>
</feature>
<gene>
    <name evidence="3" type="ORF">G5714_007516</name>
</gene>
<evidence type="ECO:0000256" key="2">
    <source>
        <dbReference type="SAM" id="MobiDB-lite"/>
    </source>
</evidence>